<dbReference type="InterPro" id="IPR021109">
    <property type="entry name" value="Peptidase_aspartic_dom_sf"/>
</dbReference>
<organism evidence="1 2">
    <name type="scientific">Vitis vinifera</name>
    <name type="common">Grape</name>
    <dbReference type="NCBI Taxonomy" id="29760"/>
    <lineage>
        <taxon>Eukaryota</taxon>
        <taxon>Viridiplantae</taxon>
        <taxon>Streptophyta</taxon>
        <taxon>Embryophyta</taxon>
        <taxon>Tracheophyta</taxon>
        <taxon>Spermatophyta</taxon>
        <taxon>Magnoliopsida</taxon>
        <taxon>eudicotyledons</taxon>
        <taxon>Gunneridae</taxon>
        <taxon>Pentapetalae</taxon>
        <taxon>rosids</taxon>
        <taxon>Vitales</taxon>
        <taxon>Vitaceae</taxon>
        <taxon>Viteae</taxon>
        <taxon>Vitis</taxon>
    </lineage>
</organism>
<dbReference type="PANTHER" id="PTHR15503">
    <property type="entry name" value="LDOC1 RELATED"/>
    <property type="match status" value="1"/>
</dbReference>
<dbReference type="InterPro" id="IPR032567">
    <property type="entry name" value="RTL1-rel"/>
</dbReference>
<proteinExistence type="predicted"/>
<dbReference type="CDD" id="cd00303">
    <property type="entry name" value="retropepsin_like"/>
    <property type="match status" value="1"/>
</dbReference>
<accession>A0ABY9BND1</accession>
<dbReference type="Gene3D" id="2.40.70.10">
    <property type="entry name" value="Acid Proteases"/>
    <property type="match status" value="1"/>
</dbReference>
<dbReference type="Pfam" id="PF08284">
    <property type="entry name" value="RVP_2"/>
    <property type="match status" value="1"/>
</dbReference>
<keyword evidence="2" id="KW-1185">Reference proteome</keyword>
<name>A0ABY9BND1_VITVI</name>
<evidence type="ECO:0000313" key="1">
    <source>
        <dbReference type="EMBL" id="WJZ84023.1"/>
    </source>
</evidence>
<dbReference type="PROSITE" id="PS00141">
    <property type="entry name" value="ASP_PROTEASE"/>
    <property type="match status" value="1"/>
</dbReference>
<dbReference type="SUPFAM" id="SSF50630">
    <property type="entry name" value="Acid proteases"/>
    <property type="match status" value="1"/>
</dbReference>
<dbReference type="Proteomes" id="UP001227230">
    <property type="component" value="Chromosome 3"/>
</dbReference>
<sequence>MSSQTRSSQGLNARGRGRQSTGRVFALTLTEQDEDTLSVEGMILVYSTWVRVLFDTGATYSFISASCANALGLKKERVENLLLIESLMGTNSRVDRICKWCVITLVDRALNVDLRNLDMTRYDVILGMDWLTMYRALIDCHRRRIIFCLPDGFEVCFVGGKCVSLPFSQSNPCY</sequence>
<evidence type="ECO:0000313" key="2">
    <source>
        <dbReference type="Proteomes" id="UP001227230"/>
    </source>
</evidence>
<dbReference type="PANTHER" id="PTHR15503:SF42">
    <property type="entry name" value="ZINC FINGER, CCHC-TYPE, RETROTRANSPOSON GAG DOMAIN, ASPARTIC PEPTIDASE DOMAIN PROTEIN-RELATED"/>
    <property type="match status" value="1"/>
</dbReference>
<reference evidence="1 2" key="1">
    <citation type="journal article" date="2023" name="Hortic Res">
        <title>The complete reference genome for grapevine (Vitis vinifera L.) genetics and breeding.</title>
        <authorList>
            <person name="Shi X."/>
            <person name="Cao S."/>
            <person name="Wang X."/>
            <person name="Huang S."/>
            <person name="Wang Y."/>
            <person name="Liu Z."/>
            <person name="Liu W."/>
            <person name="Leng X."/>
            <person name="Peng Y."/>
            <person name="Wang N."/>
            <person name="Wang Y."/>
            <person name="Ma Z."/>
            <person name="Xu X."/>
            <person name="Zhang F."/>
            <person name="Xue H."/>
            <person name="Zhong H."/>
            <person name="Wang Y."/>
            <person name="Zhang K."/>
            <person name="Velt A."/>
            <person name="Avia K."/>
            <person name="Holtgrawe D."/>
            <person name="Grimplet J."/>
            <person name="Matus J.T."/>
            <person name="Ware D."/>
            <person name="Wu X."/>
            <person name="Wang H."/>
            <person name="Liu C."/>
            <person name="Fang Y."/>
            <person name="Rustenholz C."/>
            <person name="Cheng Z."/>
            <person name="Xiao H."/>
            <person name="Zhou Y."/>
        </authorList>
    </citation>
    <scope>NUCLEOTIDE SEQUENCE [LARGE SCALE GENOMIC DNA]</scope>
    <source>
        <strain evidence="2">cv. Pinot noir / PN40024</strain>
        <tissue evidence="1">Leaf</tissue>
    </source>
</reference>
<dbReference type="InterPro" id="IPR001969">
    <property type="entry name" value="Aspartic_peptidase_AS"/>
</dbReference>
<protein>
    <submittedName>
        <fullName evidence="1">Uncharacterized protein</fullName>
    </submittedName>
</protein>
<dbReference type="EMBL" id="CP126650">
    <property type="protein sequence ID" value="WJZ84023.1"/>
    <property type="molecule type" value="Genomic_DNA"/>
</dbReference>
<gene>
    <name evidence="1" type="ORF">VitviT2T_003654</name>
</gene>